<comment type="catalytic activity">
    <reaction evidence="1 5">
        <text>[protein]-peptidylproline (omega=180) = [protein]-peptidylproline (omega=0)</text>
        <dbReference type="Rhea" id="RHEA:16237"/>
        <dbReference type="Rhea" id="RHEA-COMP:10747"/>
        <dbReference type="Rhea" id="RHEA-COMP:10748"/>
        <dbReference type="ChEBI" id="CHEBI:83833"/>
        <dbReference type="ChEBI" id="CHEBI:83834"/>
        <dbReference type="EC" id="5.2.1.8"/>
    </reaction>
</comment>
<dbReference type="Proteomes" id="UP000270299">
    <property type="component" value="Unassembled WGS sequence"/>
</dbReference>
<sequence length="361" mass="36226">MSAGPFGPCEGHSQATTGWVRQTGLQFPLFESDIPVRTSLPVLVAAAAASALILTGCASAEPAAPKASEEPAALTCEDTPGGSTVDSVKVAGDFGVAPTIDVPAPVSVEATERTVAIEGTGEEIQPGDVVNFDVTILNGTSGDVVSQTAYSGGGYTSIEVNDTKFIAGLVRTLECVNEGSRIVSVVAPEDGFGSEGSPDGAVAAGDSLVIVADAVGIVPSVATGTPVAPVEGMPVVELDDEGVPTVTIPETDPPAELQLATLKQGDGEVVQEGDTVTVQYQGVNWRTGEVFDQSWGRGATSFPTTGVVPGFSAALVGAAVGSQVLAVLPPSEGYGEAGQPSAGIEGTDTLVFVVDVLSTGR</sequence>
<evidence type="ECO:0000256" key="3">
    <source>
        <dbReference type="ARBA" id="ARBA00023110"/>
    </source>
</evidence>
<gene>
    <name evidence="7" type="ORF">D9V29_00130</name>
</gene>
<dbReference type="Gene3D" id="3.10.50.40">
    <property type="match status" value="2"/>
</dbReference>
<comment type="caution">
    <text evidence="7">The sequence shown here is derived from an EMBL/GenBank/DDBJ whole genome shotgun (WGS) entry which is preliminary data.</text>
</comment>
<evidence type="ECO:0000256" key="2">
    <source>
        <dbReference type="ARBA" id="ARBA00013194"/>
    </source>
</evidence>
<evidence type="ECO:0000259" key="6">
    <source>
        <dbReference type="PROSITE" id="PS50059"/>
    </source>
</evidence>
<proteinExistence type="predicted"/>
<dbReference type="EMBL" id="RCUV01000001">
    <property type="protein sequence ID" value="RLP73747.1"/>
    <property type="molecule type" value="Genomic_DNA"/>
</dbReference>
<dbReference type="PANTHER" id="PTHR10516">
    <property type="entry name" value="PEPTIDYL-PROLYL CIS-TRANS ISOMERASE"/>
    <property type="match status" value="1"/>
</dbReference>
<dbReference type="SUPFAM" id="SSF54534">
    <property type="entry name" value="FKBP-like"/>
    <property type="match status" value="2"/>
</dbReference>
<evidence type="ECO:0000313" key="7">
    <source>
        <dbReference type="EMBL" id="RLP73747.1"/>
    </source>
</evidence>
<accession>A0A3L7A0U8</accession>
<dbReference type="GO" id="GO:0003755">
    <property type="term" value="F:peptidyl-prolyl cis-trans isomerase activity"/>
    <property type="evidence" value="ECO:0007669"/>
    <property type="project" value="UniProtKB-KW"/>
</dbReference>
<protein>
    <recommendedName>
        <fullName evidence="2 5">peptidylprolyl isomerase</fullName>
        <ecNumber evidence="2 5">5.2.1.8</ecNumber>
    </recommendedName>
</protein>
<dbReference type="InterPro" id="IPR050689">
    <property type="entry name" value="FKBP-type_PPIase"/>
</dbReference>
<dbReference type="AlphaFoldDB" id="A0A3L7A0U8"/>
<evidence type="ECO:0000256" key="1">
    <source>
        <dbReference type="ARBA" id="ARBA00000971"/>
    </source>
</evidence>
<feature type="domain" description="PPIase FKBP-type" evidence="6">
    <location>
        <begin position="273"/>
        <end position="360"/>
    </location>
</feature>
<dbReference type="PANTHER" id="PTHR10516:SF443">
    <property type="entry name" value="FK506-BINDING PROTEIN 59-RELATED"/>
    <property type="match status" value="1"/>
</dbReference>
<keyword evidence="4 5" id="KW-0413">Isomerase</keyword>
<dbReference type="EC" id="5.2.1.8" evidence="2 5"/>
<dbReference type="GO" id="GO:0005737">
    <property type="term" value="C:cytoplasm"/>
    <property type="evidence" value="ECO:0007669"/>
    <property type="project" value="TreeGrafter"/>
</dbReference>
<dbReference type="PROSITE" id="PS50059">
    <property type="entry name" value="FKBP_PPIASE"/>
    <property type="match status" value="2"/>
</dbReference>
<dbReference type="OrthoDB" id="25996at2"/>
<dbReference type="Pfam" id="PF00254">
    <property type="entry name" value="FKBP_C"/>
    <property type="match status" value="2"/>
</dbReference>
<evidence type="ECO:0000313" key="8">
    <source>
        <dbReference type="Proteomes" id="UP000270299"/>
    </source>
</evidence>
<dbReference type="InterPro" id="IPR046357">
    <property type="entry name" value="PPIase_dom_sf"/>
</dbReference>
<feature type="domain" description="PPIase FKBP-type" evidence="6">
    <location>
        <begin position="127"/>
        <end position="218"/>
    </location>
</feature>
<organism evidence="7 8">
    <name type="scientific">Mycetocola manganoxydans</name>
    <dbReference type="NCBI Taxonomy" id="699879"/>
    <lineage>
        <taxon>Bacteria</taxon>
        <taxon>Bacillati</taxon>
        <taxon>Actinomycetota</taxon>
        <taxon>Actinomycetes</taxon>
        <taxon>Micrococcales</taxon>
        <taxon>Microbacteriaceae</taxon>
        <taxon>Mycetocola</taxon>
    </lineage>
</organism>
<dbReference type="InterPro" id="IPR001179">
    <property type="entry name" value="PPIase_FKBP_dom"/>
</dbReference>
<keyword evidence="8" id="KW-1185">Reference proteome</keyword>
<evidence type="ECO:0000256" key="4">
    <source>
        <dbReference type="ARBA" id="ARBA00023235"/>
    </source>
</evidence>
<keyword evidence="3 5" id="KW-0697">Rotamase</keyword>
<reference evidence="7 8" key="1">
    <citation type="submission" date="2018-10" db="EMBL/GenBank/DDBJ databases">
        <authorList>
            <person name="Li J."/>
        </authorList>
    </citation>
    <scope>NUCLEOTIDE SEQUENCE [LARGE SCALE GENOMIC DNA]</scope>
    <source>
        <strain evidence="7 8">CCTCC AB209002</strain>
    </source>
</reference>
<name>A0A3L7A0U8_9MICO</name>
<evidence type="ECO:0000256" key="5">
    <source>
        <dbReference type="PROSITE-ProRule" id="PRU00277"/>
    </source>
</evidence>